<keyword evidence="1" id="KW-0677">Repeat</keyword>
<accession>A0A6A6H7W2</accession>
<evidence type="ECO:0000256" key="2">
    <source>
        <dbReference type="ARBA" id="ARBA00023043"/>
    </source>
</evidence>
<keyword evidence="2 3" id="KW-0040">ANK repeat</keyword>
<reference evidence="5" key="1">
    <citation type="journal article" date="2020" name="Stud. Mycol.">
        <title>101 Dothideomycetes genomes: a test case for predicting lifestyles and emergence of pathogens.</title>
        <authorList>
            <person name="Haridas S."/>
            <person name="Albert R."/>
            <person name="Binder M."/>
            <person name="Bloem J."/>
            <person name="Labutti K."/>
            <person name="Salamov A."/>
            <person name="Andreopoulos B."/>
            <person name="Baker S."/>
            <person name="Barry K."/>
            <person name="Bills G."/>
            <person name="Bluhm B."/>
            <person name="Cannon C."/>
            <person name="Castanera R."/>
            <person name="Culley D."/>
            <person name="Daum C."/>
            <person name="Ezra D."/>
            <person name="Gonzalez J."/>
            <person name="Henrissat B."/>
            <person name="Kuo A."/>
            <person name="Liang C."/>
            <person name="Lipzen A."/>
            <person name="Lutzoni F."/>
            <person name="Magnuson J."/>
            <person name="Mondo S."/>
            <person name="Nolan M."/>
            <person name="Ohm R."/>
            <person name="Pangilinan J."/>
            <person name="Park H.-J."/>
            <person name="Ramirez L."/>
            <person name="Alfaro M."/>
            <person name="Sun H."/>
            <person name="Tritt A."/>
            <person name="Yoshinaga Y."/>
            <person name="Zwiers L.-H."/>
            <person name="Turgeon B."/>
            <person name="Goodwin S."/>
            <person name="Spatafora J."/>
            <person name="Crous P."/>
            <person name="Grigoriev I."/>
        </authorList>
    </citation>
    <scope>NUCLEOTIDE SEQUENCE</scope>
    <source>
        <strain evidence="5">Tuck. ex Michener</strain>
    </source>
</reference>
<evidence type="ECO:0000256" key="3">
    <source>
        <dbReference type="PROSITE-ProRule" id="PRU00023"/>
    </source>
</evidence>
<feature type="compositionally biased region" description="Low complexity" evidence="4">
    <location>
        <begin position="167"/>
        <end position="176"/>
    </location>
</feature>
<dbReference type="Gene3D" id="1.25.40.20">
    <property type="entry name" value="Ankyrin repeat-containing domain"/>
    <property type="match status" value="2"/>
</dbReference>
<evidence type="ECO:0000256" key="1">
    <source>
        <dbReference type="ARBA" id="ARBA00022737"/>
    </source>
</evidence>
<evidence type="ECO:0000313" key="6">
    <source>
        <dbReference type="Proteomes" id="UP000800092"/>
    </source>
</evidence>
<dbReference type="InterPro" id="IPR002110">
    <property type="entry name" value="Ankyrin_rpt"/>
</dbReference>
<dbReference type="Proteomes" id="UP000800092">
    <property type="component" value="Unassembled WGS sequence"/>
</dbReference>
<dbReference type="Pfam" id="PF00023">
    <property type="entry name" value="Ank"/>
    <property type="match status" value="1"/>
</dbReference>
<dbReference type="PROSITE" id="PS50297">
    <property type="entry name" value="ANK_REP_REGION"/>
    <property type="match status" value="2"/>
</dbReference>
<dbReference type="PROSITE" id="PS50088">
    <property type="entry name" value="ANK_REPEAT"/>
    <property type="match status" value="2"/>
</dbReference>
<organism evidence="5 6">
    <name type="scientific">Viridothelium virens</name>
    <name type="common">Speckled blister lichen</name>
    <name type="synonym">Trypethelium virens</name>
    <dbReference type="NCBI Taxonomy" id="1048519"/>
    <lineage>
        <taxon>Eukaryota</taxon>
        <taxon>Fungi</taxon>
        <taxon>Dikarya</taxon>
        <taxon>Ascomycota</taxon>
        <taxon>Pezizomycotina</taxon>
        <taxon>Dothideomycetes</taxon>
        <taxon>Dothideomycetes incertae sedis</taxon>
        <taxon>Trypetheliales</taxon>
        <taxon>Trypetheliaceae</taxon>
        <taxon>Viridothelium</taxon>
    </lineage>
</organism>
<evidence type="ECO:0000256" key="4">
    <source>
        <dbReference type="SAM" id="MobiDB-lite"/>
    </source>
</evidence>
<gene>
    <name evidence="5" type="ORF">EV356DRAFT_576879</name>
</gene>
<feature type="region of interest" description="Disordered" evidence="4">
    <location>
        <begin position="289"/>
        <end position="312"/>
    </location>
</feature>
<feature type="compositionally biased region" description="Gly residues" evidence="4">
    <location>
        <begin position="301"/>
        <end position="312"/>
    </location>
</feature>
<dbReference type="PANTHER" id="PTHR24173">
    <property type="entry name" value="ANKYRIN REPEAT CONTAINING"/>
    <property type="match status" value="1"/>
</dbReference>
<dbReference type="InterPro" id="IPR036770">
    <property type="entry name" value="Ankyrin_rpt-contain_sf"/>
</dbReference>
<feature type="compositionally biased region" description="Polar residues" evidence="4">
    <location>
        <begin position="367"/>
        <end position="376"/>
    </location>
</feature>
<dbReference type="SUPFAM" id="SSF48403">
    <property type="entry name" value="Ankyrin repeat"/>
    <property type="match status" value="1"/>
</dbReference>
<dbReference type="OrthoDB" id="823504at2759"/>
<feature type="repeat" description="ANK" evidence="3">
    <location>
        <begin position="191"/>
        <end position="223"/>
    </location>
</feature>
<proteinExistence type="predicted"/>
<dbReference type="EMBL" id="ML991800">
    <property type="protein sequence ID" value="KAF2234204.1"/>
    <property type="molecule type" value="Genomic_DNA"/>
</dbReference>
<protein>
    <submittedName>
        <fullName evidence="5">Ankyrin</fullName>
    </submittedName>
</protein>
<name>A0A6A6H7W2_VIRVR</name>
<dbReference type="AlphaFoldDB" id="A0A6A6H7W2"/>
<feature type="compositionally biased region" description="Low complexity" evidence="4">
    <location>
        <begin position="140"/>
        <end position="156"/>
    </location>
</feature>
<feature type="region of interest" description="Disordered" evidence="4">
    <location>
        <begin position="140"/>
        <end position="186"/>
    </location>
</feature>
<dbReference type="SMART" id="SM00248">
    <property type="entry name" value="ANK"/>
    <property type="match status" value="3"/>
</dbReference>
<feature type="region of interest" description="Disordered" evidence="4">
    <location>
        <begin position="346"/>
        <end position="397"/>
    </location>
</feature>
<evidence type="ECO:0000313" key="5">
    <source>
        <dbReference type="EMBL" id="KAF2234204.1"/>
    </source>
</evidence>
<keyword evidence="6" id="KW-1185">Reference proteome</keyword>
<dbReference type="PANTHER" id="PTHR24173:SF74">
    <property type="entry name" value="ANKYRIN REPEAT DOMAIN-CONTAINING PROTEIN 16"/>
    <property type="match status" value="1"/>
</dbReference>
<feature type="repeat" description="ANK" evidence="3">
    <location>
        <begin position="39"/>
        <end position="71"/>
    </location>
</feature>
<feature type="compositionally biased region" description="Low complexity" evidence="4">
    <location>
        <begin position="289"/>
        <end position="300"/>
    </location>
</feature>
<dbReference type="Pfam" id="PF12796">
    <property type="entry name" value="Ank_2"/>
    <property type="match status" value="1"/>
</dbReference>
<sequence length="397" mass="41007">MIDPSARLRRAILLRDLELVERIVRNNHDLIQNPDFEDKSNTSLHLAAREGSVEIADFLIRAGHEDSCISRNADGDTPLMVAAASEKVEVGELLIRHFPRCVSWQNKAGCDALMLSARHEPSTPLISTLLSAPLISAFPSPSTSPSQSPVPSNPLSRPAASSDPTVAAAAAATTTTKHPYPHPLVLQRDNEGSTALHHASAAGSLKALRLLLFAGANPRETNAFAWDPMQYSASVAAEVYFKNLVAEMERRRGEAAAAADAERRGVGAGAGPASVLGGQGALGMQLQQAMQGMQGQQGQQGQEGGGAGGRRLVGGGVRLVTEGLDAGAGGGGGGGLVGAEEVGGVPVGLPPPPGKSWSPVERKGPGTPTTASSAKTTDWRFVQQPGSATRGRAGSGE</sequence>